<dbReference type="SMART" id="SM00822">
    <property type="entry name" value="PKS_KR"/>
    <property type="match status" value="1"/>
</dbReference>
<dbReference type="Gene3D" id="1.10.1200.10">
    <property type="entry name" value="ACP-like"/>
    <property type="match status" value="2"/>
</dbReference>
<dbReference type="SUPFAM" id="SSF51412">
    <property type="entry name" value="Inosine monophosphate dehydrogenase (IMPDH)"/>
    <property type="match status" value="2"/>
</dbReference>
<dbReference type="InterPro" id="IPR001227">
    <property type="entry name" value="Ac_transferase_dom_sf"/>
</dbReference>
<dbReference type="eggNOG" id="COG1028">
    <property type="taxonomic scope" value="Bacteria"/>
</dbReference>
<dbReference type="InterPro" id="IPR016036">
    <property type="entry name" value="Malonyl_transacylase_ACP-bd"/>
</dbReference>
<dbReference type="SUPFAM" id="SSF52151">
    <property type="entry name" value="FabD/lysophospholipase-like"/>
    <property type="match status" value="1"/>
</dbReference>
<dbReference type="Pfam" id="PF00109">
    <property type="entry name" value="ketoacyl-synt"/>
    <property type="match status" value="1"/>
</dbReference>
<dbReference type="PROSITE" id="PS52004">
    <property type="entry name" value="KS3_2"/>
    <property type="match status" value="1"/>
</dbReference>
<dbReference type="InterPro" id="IPR014030">
    <property type="entry name" value="Ketoacyl_synth_N"/>
</dbReference>
<dbReference type="Gene3D" id="3.40.47.10">
    <property type="match status" value="1"/>
</dbReference>
<dbReference type="EMBL" id="CP000910">
    <property type="protein sequence ID" value="ABY24265.1"/>
    <property type="molecule type" value="Genomic_DNA"/>
</dbReference>
<dbReference type="Gene3D" id="3.20.20.70">
    <property type="entry name" value="Aldolase class I"/>
    <property type="match status" value="2"/>
</dbReference>
<gene>
    <name evidence="6" type="ordered locus">RSal33209_2539</name>
</gene>
<proteinExistence type="predicted"/>
<dbReference type="Gene3D" id="3.30.70.250">
    <property type="entry name" value="Malonyl-CoA ACP transacylase, ACP-binding"/>
    <property type="match status" value="1"/>
</dbReference>
<evidence type="ECO:0000259" key="4">
    <source>
        <dbReference type="PROSITE" id="PS50075"/>
    </source>
</evidence>
<dbReference type="GO" id="GO:0016746">
    <property type="term" value="F:acyltransferase activity"/>
    <property type="evidence" value="ECO:0007669"/>
    <property type="project" value="InterPro"/>
</dbReference>
<dbReference type="InterPro" id="IPR016035">
    <property type="entry name" value="Acyl_Trfase/lysoPLipase"/>
</dbReference>
<dbReference type="SUPFAM" id="SSF55048">
    <property type="entry name" value="Probable ACP-binding domain of malonyl-CoA ACP transacylase"/>
    <property type="match status" value="1"/>
</dbReference>
<dbReference type="eggNOG" id="COG3321">
    <property type="taxonomic scope" value="Bacteria"/>
</dbReference>
<dbReference type="InterPro" id="IPR016039">
    <property type="entry name" value="Thiolase-like"/>
</dbReference>
<evidence type="ECO:0000313" key="7">
    <source>
        <dbReference type="Proteomes" id="UP000002007"/>
    </source>
</evidence>
<keyword evidence="2" id="KW-0597">Phosphoprotein</keyword>
<dbReference type="InterPro" id="IPR052568">
    <property type="entry name" value="PKS-FAS_Synthase"/>
</dbReference>
<reference evidence="7" key="1">
    <citation type="journal article" date="2008" name="J. Bacteriol.">
        <title>Genome sequence of the fish pathogen Renibacterium salmoninarum suggests reductive evolution away from an environmental Arthrobacter ancestor.</title>
        <authorList>
            <person name="Wiens G.D."/>
            <person name="Rockey D.D."/>
            <person name="Wu Z."/>
            <person name="Chang J."/>
            <person name="Levy R."/>
            <person name="Crane S."/>
            <person name="Chen D.S."/>
            <person name="Capri G.R."/>
            <person name="Burnett J.R."/>
            <person name="Sudheesh P.S."/>
            <person name="Schipma M.J."/>
            <person name="Burd H."/>
            <person name="Bhattacharyya A."/>
            <person name="Rhodes L.D."/>
            <person name="Kaul R."/>
            <person name="Strom M.S."/>
        </authorList>
    </citation>
    <scope>NUCLEOTIDE SEQUENCE [LARGE SCALE GENOMIC DNA]</scope>
    <source>
        <strain evidence="7">ATCC 33209 / DSM 20767 / JCM 11484 / NBRC 15589 / NCIMB 2235</strain>
    </source>
</reference>
<dbReference type="InterPro" id="IPR013968">
    <property type="entry name" value="PKS_KR"/>
</dbReference>
<dbReference type="KEGG" id="rsa:RSal33209_2539"/>
<keyword evidence="3" id="KW-0808">Transferase</keyword>
<dbReference type="eggNOG" id="COG0236">
    <property type="taxonomic scope" value="Bacteria"/>
</dbReference>
<dbReference type="InterPro" id="IPR014043">
    <property type="entry name" value="Acyl_transferase_dom"/>
</dbReference>
<dbReference type="SUPFAM" id="SSF51735">
    <property type="entry name" value="NAD(P)-binding Rossmann-fold domains"/>
    <property type="match status" value="2"/>
</dbReference>
<evidence type="ECO:0000256" key="2">
    <source>
        <dbReference type="ARBA" id="ARBA00022553"/>
    </source>
</evidence>
<dbReference type="SMART" id="SM00825">
    <property type="entry name" value="PKS_KS"/>
    <property type="match status" value="1"/>
</dbReference>
<sequence length="2433" mass="252860">MGNSMRPDIAHRISIIAISPFATPDARLAAAASNSGALGVLDLGASANQAQDALRSLRKWTSEPFGIRVDTACALRPEQVFAEGQPHPSHVLLAREVAAVKDWAPGALPAVTVVFAEVRTLDEALVAQRAGVHGLIAHGSDGGGLVGPLSSFVLLQQLTSSTDIELRVWASGGIGAHTARAALAGGAAGVVLDTQLALLAEAETSPELSNALAGMDGSETVVIDGYRVLRRRGPGRDKSAAEISLPAGLGSNDLNNQLVPIGQDGFLAARFKSLWRTVPAAVKGLRKAIELPTDTSILLADSPLAQAMGTRLGLAQGPMTRVSDQPEFATAVAQAGGLPFIALALSNAEQSRKMLEGTRDQIGNKPWGVGILGFADDATKDAQLEIVHEVRPSHAIIAGGRPAQAAALEAVGIKTFLHVPSPALLDQFLTAGARRFIFEGSECGGHIGPRNSFALWEAQLAVLEDRIDKLDGEPVTIYFAGGISDERSAAMVAAMAAPLAAKGALIGLLVGTAYLFTAEAVSSGAISRVFQDQVVAGESTAKLETAPGHATRCVTSPFTEEFLAIKARLSAEGTQDRDAWQELEALNLGRLRLASKGIERIGSELLEVDADRQLSEGMFMAGEVVALRSSIITVAELHETLSSQAAAFLEEHSPKLVEASAEAATPAPLDIAVVGMAGMFAGSPDLAAFWATIVNAKDVVTEVDPDRWDPAVYYDNPTSNGIHSPSKWGGFLPEIPFDPLRYGIPPASLAAIEPAQLLALEVTRRALEDAELSSDIDRSRISVFFGAEAGSDMSNASLIQTILPNYVENIPAELADQLPRLTEDSFPGMLSNVIAGRIASRLDLGGANYTMDAACASSLAALDVACKELTQGTSNIVLCGGVDLHNTINDYLLFASVTALSPTGRSRAFDGNSDGIALGEGVGCLVLKRLEDAERDGDRIYSVVRGIGSSSDGKSLGLTAPRPEGQRSALERAYRNARVAPSQVGLVEAHGTGTVVGDRTELSMLTKVFLEAGVPVANAAIGSVKSQIGHTKCAAGVASMIKVSLAIYNGVKPPTLHVSTPSAAWTKGQSPFVFNKESAPWPIPLNERFAGVSGFGFGGTNFHIVLSGHKVSAPQRHSLDEWPAELFLFRGEATDAIRAVKELGAMVSLGDDKGRPWKLRDLAANNSLRAANSVKPVSIAVVARDIDELTLLLARAAQGESDPDAGLYTPAAQSESGSLAFLYPGQGSQRPGMLKELFVAFPELHEVLALGSEWASTMLPPAAFDAENSAEQVAQITDTTVAQPVLGLAALALGQLLHKSGVQPDVAAGHSYGELAALAAAGVVDAQTLISLSAARAQSVVKAIGEEPGKMAAISASAADIEAALQTAGLSGTVTLANRNSPTQTVISGASVSIETAVEKLRETGLSVKTFPVACAFHSPVIAEASTNFAEALRTVPLLEANFPVWSNRQAAPYPTDVEAIRAELAAQVTAPVRFMEQIESMYAAGVRTFVEVGPGQVLSKLVAAILGQRPHTVVPLAPSSHGSIRELLVALARLATTGISVSSDWLYRGRKIQHINSSVIPTTPAWTVNGVTIKTRDGKILPGALAPARRLQEVTVVHQTQQPASERDTLVAEFLRTSREMVAAQRDVLLGYLGSTGSGPGLPSSPSQVFNPAPLAAAPVLPAARPVETSYAAPVPAPVLAATATLLQAPAQQATQQQAPAGLTPAAILAAVVEIIGERTGYPADMIEPDLDLEADLSIDSIKRTEIAGELASKLAGSGSSTSLTDSQLEELSKARTTGAIAEWLSEKIGTPAAASQAAVSSAVAAPVVEAATAAVSSASILAAVVEIISERTGYPADMIEPDLDLEADLSIDSIKRTEIAGELAARFGAQGSALNEAQLEELSKARTTGAIAEQLLLSLNGPAATPAAQVTQPAQQAPVPAVAPTAAPTANVQADVQGHAPERLVFRKTRLDLPVPTAGALAGSKILVIGSGEIAANSVAAANVLGASAQRVEPSAALHVLTAPDAAFDGVLYLDPLDNTGTANVPEIFPLIKAAVALAPRYLIAARPLASDGTGSAERTIGLRGLFRSLAREYPQTLVRLVDLEPTKPADVVASALIAELTDTSNEPIVNLVNGERSGLELATSDLGLLGSTGAGPAGEGAAEAEALQLDRDSVVVLVGGARGITAKFSATLAATSRCRIELFGRTALATEAEAADTAAATDRAGLRRALAVRAGATAASVEREATEILARREVNSTIETLRAAGSTVEYQSVDVRDADSVRTALTSVFDRYGRIDGVVYAAGVIEDKLVVDKDPSSFSRVYNTKVDGAATILSVVDTLPVSPGFVVFFGSIAAALGNRGQSDYAAANDALEAMGAAWALRTGQRAVTVHWGPWAPSGNNPGMVSHELGRDYIRRGIKLIDPDAGTHALLKELAWGERDLNAVVYTASGW</sequence>
<dbReference type="SUPFAM" id="SSF53901">
    <property type="entry name" value="Thiolase-like"/>
    <property type="match status" value="1"/>
</dbReference>
<evidence type="ECO:0000259" key="5">
    <source>
        <dbReference type="PROSITE" id="PS52004"/>
    </source>
</evidence>
<feature type="domain" description="Ketosynthase family 3 (KS3)" evidence="5">
    <location>
        <begin position="668"/>
        <end position="1108"/>
    </location>
</feature>
<dbReference type="PROSITE" id="PS50075">
    <property type="entry name" value="CARRIER"/>
    <property type="match status" value="2"/>
</dbReference>
<dbReference type="SMART" id="SM00827">
    <property type="entry name" value="PKS_AT"/>
    <property type="match status" value="1"/>
</dbReference>
<dbReference type="InterPro" id="IPR009081">
    <property type="entry name" value="PP-bd_ACP"/>
</dbReference>
<name>A9WRI3_RENSM</name>
<dbReference type="InterPro" id="IPR013785">
    <property type="entry name" value="Aldolase_TIM"/>
</dbReference>
<dbReference type="InterPro" id="IPR014031">
    <property type="entry name" value="Ketoacyl_synth_C"/>
</dbReference>
<dbReference type="Gene3D" id="3.40.366.10">
    <property type="entry name" value="Malonyl-Coenzyme A Acyl Carrier Protein, domain 2"/>
    <property type="match status" value="1"/>
</dbReference>
<dbReference type="Pfam" id="PF02801">
    <property type="entry name" value="Ketoacyl-synt_C"/>
    <property type="match status" value="1"/>
</dbReference>
<dbReference type="eggNOG" id="COG2070">
    <property type="taxonomic scope" value="Bacteria"/>
</dbReference>
<dbReference type="STRING" id="288705.RSal33209_2539"/>
<dbReference type="HOGENOM" id="CLU_000022_30_1_11"/>
<accession>A9WRI3</accession>
<evidence type="ECO:0000256" key="3">
    <source>
        <dbReference type="ARBA" id="ARBA00022679"/>
    </source>
</evidence>
<dbReference type="CDD" id="cd00833">
    <property type="entry name" value="PKS"/>
    <property type="match status" value="1"/>
</dbReference>
<dbReference type="InterPro" id="IPR036291">
    <property type="entry name" value="NAD(P)-bd_dom_sf"/>
</dbReference>
<dbReference type="PANTHER" id="PTHR43074:SF1">
    <property type="entry name" value="BETA-KETOACYL SYNTHASE FAMILY PROTEIN-RELATED"/>
    <property type="match status" value="1"/>
</dbReference>
<keyword evidence="1" id="KW-0596">Phosphopantetheine</keyword>
<dbReference type="InterPro" id="IPR057326">
    <property type="entry name" value="KR_dom"/>
</dbReference>
<feature type="domain" description="Carrier" evidence="4">
    <location>
        <begin position="1700"/>
        <end position="1790"/>
    </location>
</feature>
<dbReference type="InterPro" id="IPR036736">
    <property type="entry name" value="ACP-like_sf"/>
</dbReference>
<dbReference type="Pfam" id="PF00550">
    <property type="entry name" value="PP-binding"/>
    <property type="match status" value="2"/>
</dbReference>
<protein>
    <submittedName>
        <fullName evidence="6">Heterocyst glycolipid synthase</fullName>
    </submittedName>
</protein>
<evidence type="ECO:0000313" key="6">
    <source>
        <dbReference type="EMBL" id="ABY24265.1"/>
    </source>
</evidence>
<dbReference type="Proteomes" id="UP000002007">
    <property type="component" value="Chromosome"/>
</dbReference>
<keyword evidence="7" id="KW-1185">Reference proteome</keyword>
<dbReference type="Pfam" id="PF00698">
    <property type="entry name" value="Acyl_transf_1"/>
    <property type="match status" value="1"/>
</dbReference>
<evidence type="ECO:0000256" key="1">
    <source>
        <dbReference type="ARBA" id="ARBA00022450"/>
    </source>
</evidence>
<dbReference type="Pfam" id="PF03060">
    <property type="entry name" value="NMO"/>
    <property type="match status" value="1"/>
</dbReference>
<dbReference type="SUPFAM" id="SSF47336">
    <property type="entry name" value="ACP-like"/>
    <property type="match status" value="2"/>
</dbReference>
<dbReference type="PANTHER" id="PTHR43074">
    <property type="entry name" value="OMEGA-3 POLYUNSATURATED FATTY ACID SYNTHASE PFAB-RELATED"/>
    <property type="match status" value="1"/>
</dbReference>
<organism evidence="6 7">
    <name type="scientific">Renibacterium salmoninarum (strain ATCC 33209 / DSM 20767 / JCM 11484 / NBRC 15589 / NCIMB 2235)</name>
    <dbReference type="NCBI Taxonomy" id="288705"/>
    <lineage>
        <taxon>Bacteria</taxon>
        <taxon>Bacillati</taxon>
        <taxon>Actinomycetota</taxon>
        <taxon>Actinomycetes</taxon>
        <taxon>Micrococcales</taxon>
        <taxon>Micrococcaceae</taxon>
        <taxon>Renibacterium</taxon>
    </lineage>
</organism>
<dbReference type="Gene3D" id="3.40.50.720">
    <property type="entry name" value="NAD(P)-binding Rossmann-like Domain"/>
    <property type="match status" value="1"/>
</dbReference>
<dbReference type="Pfam" id="PF08659">
    <property type="entry name" value="KR"/>
    <property type="match status" value="1"/>
</dbReference>
<dbReference type="InterPro" id="IPR020841">
    <property type="entry name" value="PKS_Beta-ketoAc_synthase_dom"/>
</dbReference>
<feature type="domain" description="Carrier" evidence="4">
    <location>
        <begin position="1817"/>
        <end position="1901"/>
    </location>
</feature>